<sequence>MFDVLKDPIEHETEISHRDLKTVPLRHPTNMAQRGCLVNRSFIGRRAEVRRDPPKERVLL</sequence>
<reference evidence="1" key="2">
    <citation type="submission" date="2020-09" db="EMBL/GenBank/DDBJ databases">
        <authorList>
            <person name="Sun Q."/>
            <person name="Ohkuma M."/>
        </authorList>
    </citation>
    <scope>NUCLEOTIDE SEQUENCE</scope>
    <source>
        <strain evidence="1">JCM 1480</strain>
    </source>
</reference>
<accession>A0A8H9GEJ7</accession>
<proteinExistence type="predicted"/>
<gene>
    <name evidence="1" type="ORF">GCM10009769_32660</name>
</gene>
<evidence type="ECO:0000313" key="2">
    <source>
        <dbReference type="Proteomes" id="UP000648535"/>
    </source>
</evidence>
<protein>
    <submittedName>
        <fullName evidence="1">Uncharacterized protein</fullName>
    </submittedName>
</protein>
<name>A0A8H9GEJ7_9MICO</name>
<dbReference type="Proteomes" id="UP000648535">
    <property type="component" value="Unassembled WGS sequence"/>
</dbReference>
<dbReference type="EMBL" id="BMOI01000019">
    <property type="protein sequence ID" value="GGL12149.1"/>
    <property type="molecule type" value="Genomic_DNA"/>
</dbReference>
<comment type="caution">
    <text evidence="1">The sequence shown here is derived from an EMBL/GenBank/DDBJ whole genome shotgun (WGS) entry which is preliminary data.</text>
</comment>
<evidence type="ECO:0000313" key="1">
    <source>
        <dbReference type="EMBL" id="GGL12149.1"/>
    </source>
</evidence>
<organism evidence="1 2">
    <name type="scientific">Curtobacterium luteum</name>
    <dbReference type="NCBI Taxonomy" id="33881"/>
    <lineage>
        <taxon>Bacteria</taxon>
        <taxon>Bacillati</taxon>
        <taxon>Actinomycetota</taxon>
        <taxon>Actinomycetes</taxon>
        <taxon>Micrococcales</taxon>
        <taxon>Microbacteriaceae</taxon>
        <taxon>Curtobacterium</taxon>
    </lineage>
</organism>
<dbReference type="AlphaFoldDB" id="A0A8H9GEJ7"/>
<reference evidence="1" key="1">
    <citation type="journal article" date="2014" name="Int. J. Syst. Evol. Microbiol.">
        <title>Complete genome sequence of Corynebacterium casei LMG S-19264T (=DSM 44701T), isolated from a smear-ripened cheese.</title>
        <authorList>
            <consortium name="US DOE Joint Genome Institute (JGI-PGF)"/>
            <person name="Walter F."/>
            <person name="Albersmeier A."/>
            <person name="Kalinowski J."/>
            <person name="Ruckert C."/>
        </authorList>
    </citation>
    <scope>NUCLEOTIDE SEQUENCE</scope>
    <source>
        <strain evidence="1">JCM 1480</strain>
    </source>
</reference>